<sequence>MRGDGRPGRKRQIPARAGMGSRESGAGSSGGSTARFRQVLQELQGLQLWLALPVTLVMLKRPEQMMRLAAAYYRLRFRRYGTGLVIVFHQAHRPGLAIRLANQARQSGSPMRLASDLRLQLPDGVQVAVFQLAQTVFHLDVVGHIGEIGGILQVGRVIADRLQGVGGDDLLHGKLHQLDQRAQIVRKTGIFYQYTHGVHDHFFLFDVSVIEE</sequence>
<dbReference type="Proteomes" id="UP000000329">
    <property type="component" value="Chromosome"/>
</dbReference>
<evidence type="ECO:0000313" key="2">
    <source>
        <dbReference type="EMBL" id="ADJ64643.1"/>
    </source>
</evidence>
<name>D8J174_HERSS</name>
<dbReference type="EMBL" id="CP002039">
    <property type="protein sequence ID" value="ADJ64643.1"/>
    <property type="molecule type" value="Genomic_DNA"/>
</dbReference>
<dbReference type="KEGG" id="hse:Hsero_3161"/>
<gene>
    <name evidence="2" type="ordered locus">Hsero_3161</name>
</gene>
<dbReference type="STRING" id="757424.Hsero_3161"/>
<dbReference type="HOGENOM" id="CLU_1298376_0_0_4"/>
<accession>D8J174</accession>
<keyword evidence="3" id="KW-1185">Reference proteome</keyword>
<reference evidence="2 3" key="1">
    <citation type="submission" date="2010-04" db="EMBL/GenBank/DDBJ databases">
        <title>The genome of Herbaspirillum seropedicae SmR1, an endophytic, nitrogen-fixing, plant-growth promoting beta-Proteobacteria.</title>
        <authorList>
            <person name="Pedrosa F.O."/>
            <person name="Monteiro R.A."/>
            <person name="Wassem R."/>
            <person name="Cruz L.M."/>
            <person name="Ayub R.A."/>
            <person name="Colauto N.B."/>
            <person name="Fernandez M.A."/>
            <person name="Fungaro M.H.P."/>
            <person name="Grisard E.C."/>
            <person name="Hungria M."/>
            <person name="Madeira H.M.F."/>
            <person name="Nodari R.O."/>
            <person name="Osaku C.A."/>
            <person name="Petzl-Erler M.L."/>
            <person name="Terenzi H."/>
            <person name="Vieira L.G.E."/>
            <person name="Almeida M.I.M."/>
            <person name="Alves L.R."/>
            <person name="Arantes O.M.N."/>
            <person name="Balsanelli E."/>
            <person name="Barcellos F.G."/>
            <person name="Baura V.A."/>
            <person name="Binde D.R."/>
            <person name="Campo R.J."/>
            <person name="Chubatsu L.S."/>
            <person name="Chueire L.M.O."/>
            <person name="Ciferri R.R."/>
            <person name="Correa L.C."/>
            <person name="da Conceicao Silva J.L."/>
            <person name="Dabul A.N.G."/>
            <person name="Dambros B.P."/>
            <person name="Faoro H."/>
            <person name="Favetti A."/>
            <person name="Friedermann G."/>
            <person name="Furlaneto M.C."/>
            <person name="Gasques L.S."/>
            <person name="Gimenes C.C.T."/>
            <person name="Gioppo N.M.R."/>
            <person name="Glienke-Blanco C."/>
            <person name="Godoy L.P."/>
            <person name="Guerra M.P."/>
            <person name="Karp S."/>
            <person name="Kava-Cordeiro V."/>
            <person name="Margarido V.P."/>
            <person name="Mathioni S.M."/>
            <person name="Menck-Soares M.A."/>
            <person name="Murace N.K."/>
            <person name="Nicolas M.F."/>
            <person name="Oliveira C.E.C."/>
            <person name="Pagnan N.A.B."/>
            <person name="Pamphile J.A."/>
            <person name="Patussi E.V."/>
            <person name="Pereira L.F.P."/>
            <person name="Pereira-Ferrari L."/>
            <person name="Pinto F.G.S."/>
            <person name="Precoma C."/>
            <person name="Prioli A.J."/>
            <person name="Prioli S.M.A.P."/>
            <person name="Raittz R.T."/>
            <person name="Ramos H.J.O."/>
            <person name="Ribeiro E.M.S.F."/>
            <person name="Rigo L.U."/>
            <person name="Rocha C.L.M.S.C."/>
            <person name="Rocha S.N."/>
            <person name="Santos K."/>
            <person name="Satori D."/>
            <person name="Silva A.G."/>
            <person name="Simao R.C.G."/>
            <person name="Soares M.A.M."/>
            <person name="Souza E.M."/>
            <person name="Steffens M.B.R."/>
            <person name="Steindel M."/>
            <person name="Tadra-Sfeir M.Z."/>
            <person name="Takahashi E.K."/>
            <person name="Torres R.A."/>
            <person name="Valle J.S."/>
            <person name="Vernal J.I."/>
            <person name="Vilas-Boas L.A."/>
            <person name="Watanabe M.A.E."/>
            <person name="Weiss V.A."/>
            <person name="Yates M.A."/>
            <person name="Souza E.M."/>
        </authorList>
    </citation>
    <scope>NUCLEOTIDE SEQUENCE [LARGE SCALE GENOMIC DNA]</scope>
    <source>
        <strain evidence="2 3">SmR1</strain>
    </source>
</reference>
<feature type="region of interest" description="Disordered" evidence="1">
    <location>
        <begin position="1"/>
        <end position="32"/>
    </location>
</feature>
<dbReference type="AlphaFoldDB" id="D8J174"/>
<feature type="compositionally biased region" description="Low complexity" evidence="1">
    <location>
        <begin position="15"/>
        <end position="32"/>
    </location>
</feature>
<evidence type="ECO:0000313" key="3">
    <source>
        <dbReference type="Proteomes" id="UP000000329"/>
    </source>
</evidence>
<proteinExistence type="predicted"/>
<evidence type="ECO:0000256" key="1">
    <source>
        <dbReference type="SAM" id="MobiDB-lite"/>
    </source>
</evidence>
<organism evidence="2 3">
    <name type="scientific">Herbaspirillum seropedicae (strain SmR1)</name>
    <dbReference type="NCBI Taxonomy" id="757424"/>
    <lineage>
        <taxon>Bacteria</taxon>
        <taxon>Pseudomonadati</taxon>
        <taxon>Pseudomonadota</taxon>
        <taxon>Betaproteobacteria</taxon>
        <taxon>Burkholderiales</taxon>
        <taxon>Oxalobacteraceae</taxon>
        <taxon>Herbaspirillum</taxon>
    </lineage>
</organism>
<protein>
    <submittedName>
        <fullName evidence="2">Uncharacterized protein</fullName>
    </submittedName>
</protein>